<dbReference type="EMBL" id="FOIU01000002">
    <property type="protein sequence ID" value="SEW38199.1"/>
    <property type="molecule type" value="Genomic_DNA"/>
</dbReference>
<proteinExistence type="predicted"/>
<protein>
    <submittedName>
        <fullName evidence="1">Class IIb bacteriocin, lactobin A/cerein 7B family</fullName>
    </submittedName>
</protein>
<dbReference type="STRING" id="356305.SAMN05421841_2439"/>
<evidence type="ECO:0000313" key="2">
    <source>
        <dbReference type="Proteomes" id="UP000199469"/>
    </source>
</evidence>
<evidence type="ECO:0000313" key="1">
    <source>
        <dbReference type="EMBL" id="SEW38199.1"/>
    </source>
</evidence>
<reference evidence="2" key="1">
    <citation type="submission" date="2016-10" db="EMBL/GenBank/DDBJ databases">
        <authorList>
            <person name="Varghese N."/>
            <person name="Submissions S."/>
        </authorList>
    </citation>
    <scope>NUCLEOTIDE SEQUENCE [LARGE SCALE GENOMIC DNA]</scope>
    <source>
        <strain evidence="2">DSM 17724</strain>
    </source>
</reference>
<sequence>MKNLETLTNDELLSINGGDGFWYDVAYAIGAGAHAAANAIVAAADTIASHPVGGPRGGYN</sequence>
<gene>
    <name evidence="1" type="ORF">SAMN05421841_2439</name>
</gene>
<dbReference type="AlphaFoldDB" id="A0A1I0RBJ5"/>
<keyword evidence="2" id="KW-1185">Reference proteome</keyword>
<accession>A0A1I0RBJ5</accession>
<dbReference type="Proteomes" id="UP000199469">
    <property type="component" value="Unassembled WGS sequence"/>
</dbReference>
<dbReference type="RefSeq" id="WP_089792944.1">
    <property type="nucleotide sequence ID" value="NZ_FOIU01000002.1"/>
</dbReference>
<name>A0A1I0RBJ5_9FLAO</name>
<organism evidence="1 2">
    <name type="scientific">Chryseobacterium wanjuense</name>
    <dbReference type="NCBI Taxonomy" id="356305"/>
    <lineage>
        <taxon>Bacteria</taxon>
        <taxon>Pseudomonadati</taxon>
        <taxon>Bacteroidota</taxon>
        <taxon>Flavobacteriia</taxon>
        <taxon>Flavobacteriales</taxon>
        <taxon>Weeksellaceae</taxon>
        <taxon>Chryseobacterium group</taxon>
        <taxon>Chryseobacterium</taxon>
    </lineage>
</organism>